<organism evidence="2 3">
    <name type="scientific">Trifolium medium</name>
    <dbReference type="NCBI Taxonomy" id="97028"/>
    <lineage>
        <taxon>Eukaryota</taxon>
        <taxon>Viridiplantae</taxon>
        <taxon>Streptophyta</taxon>
        <taxon>Embryophyta</taxon>
        <taxon>Tracheophyta</taxon>
        <taxon>Spermatophyta</taxon>
        <taxon>Magnoliopsida</taxon>
        <taxon>eudicotyledons</taxon>
        <taxon>Gunneridae</taxon>
        <taxon>Pentapetalae</taxon>
        <taxon>rosids</taxon>
        <taxon>fabids</taxon>
        <taxon>Fabales</taxon>
        <taxon>Fabaceae</taxon>
        <taxon>Papilionoideae</taxon>
        <taxon>50 kb inversion clade</taxon>
        <taxon>NPAAA clade</taxon>
        <taxon>Hologalegina</taxon>
        <taxon>IRL clade</taxon>
        <taxon>Trifolieae</taxon>
        <taxon>Trifolium</taxon>
    </lineage>
</organism>
<reference evidence="2 3" key="1">
    <citation type="journal article" date="2018" name="Front. Plant Sci.">
        <title>Red Clover (Trifolium pratense) and Zigzag Clover (T. medium) - A Picture of Genomic Similarities and Differences.</title>
        <authorList>
            <person name="Dluhosova J."/>
            <person name="Istvanek J."/>
            <person name="Nedelnik J."/>
            <person name="Repkova J."/>
        </authorList>
    </citation>
    <scope>NUCLEOTIDE SEQUENCE [LARGE SCALE GENOMIC DNA]</scope>
    <source>
        <strain evidence="3">cv. 10/8</strain>
        <tissue evidence="2">Leaf</tissue>
    </source>
</reference>
<feature type="non-terminal residue" evidence="2">
    <location>
        <position position="1"/>
    </location>
</feature>
<comment type="caution">
    <text evidence="2">The sequence shown here is derived from an EMBL/GenBank/DDBJ whole genome shotgun (WGS) entry which is preliminary data.</text>
</comment>
<accession>A0A392R170</accession>
<dbReference type="AlphaFoldDB" id="A0A392R170"/>
<evidence type="ECO:0000313" key="3">
    <source>
        <dbReference type="Proteomes" id="UP000265520"/>
    </source>
</evidence>
<feature type="region of interest" description="Disordered" evidence="1">
    <location>
        <begin position="1"/>
        <end position="27"/>
    </location>
</feature>
<keyword evidence="3" id="KW-1185">Reference proteome</keyword>
<name>A0A392R170_9FABA</name>
<dbReference type="EMBL" id="LXQA010173552">
    <property type="protein sequence ID" value="MCI29570.1"/>
    <property type="molecule type" value="Genomic_DNA"/>
</dbReference>
<evidence type="ECO:0000313" key="2">
    <source>
        <dbReference type="EMBL" id="MCI29570.1"/>
    </source>
</evidence>
<dbReference type="Proteomes" id="UP000265520">
    <property type="component" value="Unassembled WGS sequence"/>
</dbReference>
<protein>
    <submittedName>
        <fullName evidence="2">Uncharacterized protein</fullName>
    </submittedName>
</protein>
<proteinExistence type="predicted"/>
<sequence>SRSRSPYGHQSYEERSHSSRSSMMTGTETETIIVTVIAGGAEPQVLD</sequence>
<evidence type="ECO:0000256" key="1">
    <source>
        <dbReference type="SAM" id="MobiDB-lite"/>
    </source>
</evidence>